<keyword evidence="3" id="KW-1185">Reference proteome</keyword>
<evidence type="ECO:0000313" key="2">
    <source>
        <dbReference type="EMBL" id="KDR15375.1"/>
    </source>
</evidence>
<dbReference type="EMBL" id="KK852829">
    <property type="protein sequence ID" value="KDR15375.1"/>
    <property type="molecule type" value="Genomic_DNA"/>
</dbReference>
<dbReference type="InParanoid" id="A0A067QY30"/>
<name>A0A067QY30_ZOONE</name>
<reference evidence="2 3" key="1">
    <citation type="journal article" date="2014" name="Nat. Commun.">
        <title>Molecular traces of alternative social organization in a termite genome.</title>
        <authorList>
            <person name="Terrapon N."/>
            <person name="Li C."/>
            <person name="Robertson H.M."/>
            <person name="Ji L."/>
            <person name="Meng X."/>
            <person name="Booth W."/>
            <person name="Chen Z."/>
            <person name="Childers C.P."/>
            <person name="Glastad K.M."/>
            <person name="Gokhale K."/>
            <person name="Gowin J."/>
            <person name="Gronenberg W."/>
            <person name="Hermansen R.A."/>
            <person name="Hu H."/>
            <person name="Hunt B.G."/>
            <person name="Huylmans A.K."/>
            <person name="Khalil S.M."/>
            <person name="Mitchell R.D."/>
            <person name="Munoz-Torres M.C."/>
            <person name="Mustard J.A."/>
            <person name="Pan H."/>
            <person name="Reese J.T."/>
            <person name="Scharf M.E."/>
            <person name="Sun F."/>
            <person name="Vogel H."/>
            <person name="Xiao J."/>
            <person name="Yang W."/>
            <person name="Yang Z."/>
            <person name="Yang Z."/>
            <person name="Zhou J."/>
            <person name="Zhu J."/>
            <person name="Brent C.S."/>
            <person name="Elsik C.G."/>
            <person name="Goodisman M.A."/>
            <person name="Liberles D.A."/>
            <person name="Roe R.M."/>
            <person name="Vargo E.L."/>
            <person name="Vilcinskas A."/>
            <person name="Wang J."/>
            <person name="Bornberg-Bauer E."/>
            <person name="Korb J."/>
            <person name="Zhang G."/>
            <person name="Liebig J."/>
        </authorList>
    </citation>
    <scope>NUCLEOTIDE SEQUENCE [LARGE SCALE GENOMIC DNA]</scope>
    <source>
        <tissue evidence="2">Whole organism</tissue>
    </source>
</reference>
<accession>A0A067QY30</accession>
<gene>
    <name evidence="2" type="ORF">L798_10857</name>
</gene>
<dbReference type="Proteomes" id="UP000027135">
    <property type="component" value="Unassembled WGS sequence"/>
</dbReference>
<feature type="compositionally biased region" description="Basic and acidic residues" evidence="1">
    <location>
        <begin position="78"/>
        <end position="87"/>
    </location>
</feature>
<proteinExistence type="predicted"/>
<feature type="region of interest" description="Disordered" evidence="1">
    <location>
        <begin position="42"/>
        <end position="100"/>
    </location>
</feature>
<protein>
    <submittedName>
        <fullName evidence="2">Uncharacterized protein</fullName>
    </submittedName>
</protein>
<organism evidence="2 3">
    <name type="scientific">Zootermopsis nevadensis</name>
    <name type="common">Dampwood termite</name>
    <dbReference type="NCBI Taxonomy" id="136037"/>
    <lineage>
        <taxon>Eukaryota</taxon>
        <taxon>Metazoa</taxon>
        <taxon>Ecdysozoa</taxon>
        <taxon>Arthropoda</taxon>
        <taxon>Hexapoda</taxon>
        <taxon>Insecta</taxon>
        <taxon>Pterygota</taxon>
        <taxon>Neoptera</taxon>
        <taxon>Polyneoptera</taxon>
        <taxon>Dictyoptera</taxon>
        <taxon>Blattodea</taxon>
        <taxon>Blattoidea</taxon>
        <taxon>Termitoidae</taxon>
        <taxon>Termopsidae</taxon>
        <taxon>Zootermopsis</taxon>
    </lineage>
</organism>
<evidence type="ECO:0000256" key="1">
    <source>
        <dbReference type="SAM" id="MobiDB-lite"/>
    </source>
</evidence>
<sequence length="100" mass="11408">MNKQIKSLTTHNDIQLVIFLPHNTRHRQKPDTVAYKALRENLSARDRDLLSPGPLETGSDREKVRKRQCQAETGTDSAGDRRRESVRQRQVLAGLGAEKF</sequence>
<dbReference type="AlphaFoldDB" id="A0A067QY30"/>
<evidence type="ECO:0000313" key="3">
    <source>
        <dbReference type="Proteomes" id="UP000027135"/>
    </source>
</evidence>